<feature type="transmembrane region" description="Helical" evidence="1">
    <location>
        <begin position="40"/>
        <end position="59"/>
    </location>
</feature>
<protein>
    <submittedName>
        <fullName evidence="2">Uncharacterized protein</fullName>
    </submittedName>
</protein>
<proteinExistence type="predicted"/>
<gene>
    <name evidence="2" type="ORF">GALL_486870</name>
</gene>
<name>A0A1J5PEC2_9ZZZZ</name>
<keyword evidence="1" id="KW-1133">Transmembrane helix</keyword>
<reference evidence="2" key="1">
    <citation type="submission" date="2016-10" db="EMBL/GenBank/DDBJ databases">
        <title>Sequence of Gallionella enrichment culture.</title>
        <authorList>
            <person name="Poehlein A."/>
            <person name="Muehling M."/>
            <person name="Daniel R."/>
        </authorList>
    </citation>
    <scope>NUCLEOTIDE SEQUENCE</scope>
</reference>
<comment type="caution">
    <text evidence="2">The sequence shown here is derived from an EMBL/GenBank/DDBJ whole genome shotgun (WGS) entry which is preliminary data.</text>
</comment>
<feature type="transmembrane region" description="Helical" evidence="1">
    <location>
        <begin position="71"/>
        <end position="89"/>
    </location>
</feature>
<evidence type="ECO:0000256" key="1">
    <source>
        <dbReference type="SAM" id="Phobius"/>
    </source>
</evidence>
<keyword evidence="1" id="KW-0472">Membrane</keyword>
<keyword evidence="1" id="KW-0812">Transmembrane</keyword>
<sequence length="157" mass="17254">MQLLLLLGFFGSYCLCLRLGGFGSLADVIFGGLALLRYSLQSVGVGLHFLLASQGLLSLGRSLFCRSPRTGFLRLALAPALCQFFFLAANEFCLTTRFFFTPRQISMINGRSRICHNCGGSNGVRTFVTPDKSPLFTDFHLNRARLASGISLLDFSR</sequence>
<evidence type="ECO:0000313" key="2">
    <source>
        <dbReference type="EMBL" id="OIQ69710.1"/>
    </source>
</evidence>
<organism evidence="2">
    <name type="scientific">mine drainage metagenome</name>
    <dbReference type="NCBI Taxonomy" id="410659"/>
    <lineage>
        <taxon>unclassified sequences</taxon>
        <taxon>metagenomes</taxon>
        <taxon>ecological metagenomes</taxon>
    </lineage>
</organism>
<accession>A0A1J5PEC2</accession>
<dbReference type="AlphaFoldDB" id="A0A1J5PEC2"/>
<dbReference type="EMBL" id="MLJW01004576">
    <property type="protein sequence ID" value="OIQ69710.1"/>
    <property type="molecule type" value="Genomic_DNA"/>
</dbReference>